<feature type="compositionally biased region" description="Low complexity" evidence="1">
    <location>
        <begin position="208"/>
        <end position="221"/>
    </location>
</feature>
<feature type="compositionally biased region" description="Low complexity" evidence="1">
    <location>
        <begin position="380"/>
        <end position="406"/>
    </location>
</feature>
<protein>
    <recommendedName>
        <fullName evidence="4">Chitin-binding type-4 domain-containing protein</fullName>
    </recommendedName>
</protein>
<dbReference type="Proteomes" id="UP001634394">
    <property type="component" value="Unassembled WGS sequence"/>
</dbReference>
<comment type="caution">
    <text evidence="2">The sequence shown here is derived from an EMBL/GenBank/DDBJ whole genome shotgun (WGS) entry which is preliminary data.</text>
</comment>
<feature type="compositionally biased region" description="Low complexity" evidence="1">
    <location>
        <begin position="482"/>
        <end position="541"/>
    </location>
</feature>
<accession>A0ABD3XF79</accession>
<organism evidence="2 3">
    <name type="scientific">Sinanodonta woodiana</name>
    <name type="common">Chinese pond mussel</name>
    <name type="synonym">Anodonta woodiana</name>
    <dbReference type="NCBI Taxonomy" id="1069815"/>
    <lineage>
        <taxon>Eukaryota</taxon>
        <taxon>Metazoa</taxon>
        <taxon>Spiralia</taxon>
        <taxon>Lophotrochozoa</taxon>
        <taxon>Mollusca</taxon>
        <taxon>Bivalvia</taxon>
        <taxon>Autobranchia</taxon>
        <taxon>Heteroconchia</taxon>
        <taxon>Palaeoheterodonta</taxon>
        <taxon>Unionida</taxon>
        <taxon>Unionoidea</taxon>
        <taxon>Unionidae</taxon>
        <taxon>Unioninae</taxon>
        <taxon>Sinanodonta</taxon>
    </lineage>
</organism>
<evidence type="ECO:0008006" key="4">
    <source>
        <dbReference type="Google" id="ProtNLM"/>
    </source>
</evidence>
<feature type="compositionally biased region" description="Polar residues" evidence="1">
    <location>
        <begin position="354"/>
        <end position="371"/>
    </location>
</feature>
<feature type="compositionally biased region" description="Polar residues" evidence="1">
    <location>
        <begin position="442"/>
        <end position="456"/>
    </location>
</feature>
<feature type="region of interest" description="Disordered" evidence="1">
    <location>
        <begin position="193"/>
        <end position="221"/>
    </location>
</feature>
<dbReference type="EMBL" id="JBJQND010000002">
    <property type="protein sequence ID" value="KAL3884400.1"/>
    <property type="molecule type" value="Genomic_DNA"/>
</dbReference>
<reference evidence="2 3" key="1">
    <citation type="submission" date="2024-11" db="EMBL/GenBank/DDBJ databases">
        <title>Chromosome-level genome assembly of the freshwater bivalve Anodonta woodiana.</title>
        <authorList>
            <person name="Chen X."/>
        </authorList>
    </citation>
    <scope>NUCLEOTIDE SEQUENCE [LARGE SCALE GENOMIC DNA]</scope>
    <source>
        <strain evidence="2">MN2024</strain>
        <tissue evidence="2">Gills</tissue>
    </source>
</reference>
<keyword evidence="3" id="KW-1185">Reference proteome</keyword>
<feature type="compositionally biased region" description="Low complexity" evidence="1">
    <location>
        <begin position="457"/>
        <end position="475"/>
    </location>
</feature>
<dbReference type="AlphaFoldDB" id="A0ABD3XF79"/>
<feature type="region of interest" description="Disordered" evidence="1">
    <location>
        <begin position="159"/>
        <end position="179"/>
    </location>
</feature>
<evidence type="ECO:0000313" key="3">
    <source>
        <dbReference type="Proteomes" id="UP001634394"/>
    </source>
</evidence>
<feature type="compositionally biased region" description="Polar residues" evidence="1">
    <location>
        <begin position="169"/>
        <end position="179"/>
    </location>
</feature>
<sequence>MDGKCGVCGDPYDSDRPNEAGGRYANGIIARTYDSADEFIEVTIEVTASVGGYFEFRLCPHNNIYKPVKQSCLDQYPLRIEGNGRRLYPDLPLGKSGFVIAKLSIPQGVTCKQCVLQWKWHGGNHWGMCTNGIGLAGCGPQTEFYNCADISILPKASSRDIKHDIKPSPKQNSSTSLTNRKAPTVMTFITKTTTASSATSTGRKVRSETTTPVPSTTTQSTPLTVIGTTQEYISRKYLTPNRTTLEYKSRHWFTPTITTNSLAVDYNTIPQTIPITSLPSTLDSIEYHTTMMPRAETTISFFSDSLRSNIITSSQDIGQMMDNGVRYMSDLPASAHNLTSATEGNTPKPDAEISTATMRSTGISTTPTPMTGTADKSIRTSPNITTTTVTTTKQTDTTTKTTTMSSTSTSAPIFTVMPTVTTSDRSTTALYTITTTAATTTQPSTMPNSMPLTISRSTQTPSTEPESTSQSISTTPTPPTTTEPESTSQSISTTPIPTTTTEPESTSQSISTTPTPTPTTEPESTSQSISTTPTPSTTTPTRILTRTIYLITAPTGSHTTSQTMTSSTLNPAELINTVAETPTTTTTEASTTTAKIPQTTTIFQTTKAKEATLPTTIKSATKVIDQPRVRGSAPARRKGGLSVATLFPFDLTRNLIDPSNSGINTEIKPVRRAGSNSLFSTLKQLK</sequence>
<feature type="region of interest" description="Disordered" evidence="1">
    <location>
        <begin position="439"/>
        <end position="543"/>
    </location>
</feature>
<feature type="region of interest" description="Disordered" evidence="1">
    <location>
        <begin position="337"/>
        <end position="406"/>
    </location>
</feature>
<gene>
    <name evidence="2" type="ORF">ACJMK2_024539</name>
</gene>
<proteinExistence type="predicted"/>
<evidence type="ECO:0000313" key="2">
    <source>
        <dbReference type="EMBL" id="KAL3884400.1"/>
    </source>
</evidence>
<name>A0ABD3XF79_SINWO</name>
<evidence type="ECO:0000256" key="1">
    <source>
        <dbReference type="SAM" id="MobiDB-lite"/>
    </source>
</evidence>